<dbReference type="CDD" id="cd00780">
    <property type="entry name" value="NTF2"/>
    <property type="match status" value="1"/>
</dbReference>
<protein>
    <submittedName>
        <fullName evidence="6">Ras GTPase-activating protein-binding protein 1-like</fullName>
    </submittedName>
</protein>
<dbReference type="GO" id="GO:1990904">
    <property type="term" value="C:ribonucleoprotein complex"/>
    <property type="evidence" value="ECO:0007669"/>
    <property type="project" value="TreeGrafter"/>
</dbReference>
<dbReference type="SUPFAM" id="SSF54427">
    <property type="entry name" value="NTF2-like"/>
    <property type="match status" value="1"/>
</dbReference>
<evidence type="ECO:0000256" key="3">
    <source>
        <dbReference type="SAM" id="MobiDB-lite"/>
    </source>
</evidence>
<dbReference type="PROSITE" id="PS50102">
    <property type="entry name" value="RRM"/>
    <property type="match status" value="1"/>
</dbReference>
<dbReference type="InterPro" id="IPR035979">
    <property type="entry name" value="RBD_domain_sf"/>
</dbReference>
<dbReference type="InterPro" id="IPR018222">
    <property type="entry name" value="Nuclear_transport_factor_2_euk"/>
</dbReference>
<dbReference type="AlphaFoldDB" id="A0AAD8N7Z2"/>
<dbReference type="InterPro" id="IPR032710">
    <property type="entry name" value="NTF2-like_dom_sf"/>
</dbReference>
<accession>A0AAD8N7Z2</accession>
<feature type="region of interest" description="Disordered" evidence="3">
    <location>
        <begin position="452"/>
        <end position="500"/>
    </location>
</feature>
<dbReference type="FunFam" id="3.10.450.50:FF:000003">
    <property type="entry name" value="Nuclear transport factor 2 family protein"/>
    <property type="match status" value="1"/>
</dbReference>
<evidence type="ECO:0000256" key="1">
    <source>
        <dbReference type="ARBA" id="ARBA00022884"/>
    </source>
</evidence>
<dbReference type="PROSITE" id="PS50177">
    <property type="entry name" value="NTF2_DOMAIN"/>
    <property type="match status" value="1"/>
</dbReference>
<dbReference type="InterPro" id="IPR000504">
    <property type="entry name" value="RRM_dom"/>
</dbReference>
<dbReference type="CDD" id="cd00590">
    <property type="entry name" value="RRM_SF"/>
    <property type="match status" value="1"/>
</dbReference>
<evidence type="ECO:0000313" key="7">
    <source>
        <dbReference type="Proteomes" id="UP001237642"/>
    </source>
</evidence>
<dbReference type="GO" id="GO:0005829">
    <property type="term" value="C:cytosol"/>
    <property type="evidence" value="ECO:0007669"/>
    <property type="project" value="TreeGrafter"/>
</dbReference>
<reference evidence="6" key="1">
    <citation type="submission" date="2023-02" db="EMBL/GenBank/DDBJ databases">
        <title>Genome of toxic invasive species Heracleum sosnowskyi carries increased number of genes despite the absence of recent whole-genome duplications.</title>
        <authorList>
            <person name="Schelkunov M."/>
            <person name="Shtratnikova V."/>
            <person name="Makarenko M."/>
            <person name="Klepikova A."/>
            <person name="Omelchenko D."/>
            <person name="Novikova G."/>
            <person name="Obukhova E."/>
            <person name="Bogdanov V."/>
            <person name="Penin A."/>
            <person name="Logacheva M."/>
        </authorList>
    </citation>
    <scope>NUCLEOTIDE SEQUENCE</scope>
    <source>
        <strain evidence="6">Hsosn_3</strain>
        <tissue evidence="6">Leaf</tissue>
    </source>
</reference>
<sequence length="500" mass="55838">MANLYPGAVQVGSYFVTQYYNVLQQQPDLIYQFYNESSSVIRVDGDSVEEASKIRHIHNLITSLNFTGIEIKTINSLDSLSGGVLVVVSGSVKTKEFTGRRNFVQTFVLAPQETGFFVLNDVFHLGEEVVHQHSAHMLQENIVDYQHSVPAYSENRVEHQQSAPLYSDNNVDYQHSTTAYSENIVDYQHHPGQTLHDDRDYQHEAPLYYDNGVDSQLTNHGALSESQDVSNYEVEVSEHLNSVQIEGDVPVDEYNNYDQQHEEPVAENEYVKAAPAEDSWSASLNVVNHQQESSPAAAEEPISEPRKFTYASILQASTGKPAPLITVQAYPKKTPAPVSEWDSPPQSNSQPSNYVSPFLPDSNAEVVEDTFSQEEESKSVYVKNLPPTVSTFDIQQEFENFGRIKPDGIFIKNRKEVGVCFAFVEFEDVESVHNAIKASPLQLVGRQVYIEERRPSSNSSSTMSRGGGRRGRGRGSYQNDVRGRSGGRSYGRGNSGRGSY</sequence>
<gene>
    <name evidence="6" type="ORF">POM88_007831</name>
</gene>
<dbReference type="GO" id="GO:0003729">
    <property type="term" value="F:mRNA binding"/>
    <property type="evidence" value="ECO:0007669"/>
    <property type="project" value="TreeGrafter"/>
</dbReference>
<feature type="region of interest" description="Disordered" evidence="3">
    <location>
        <begin position="334"/>
        <end position="354"/>
    </location>
</feature>
<evidence type="ECO:0000313" key="6">
    <source>
        <dbReference type="EMBL" id="KAK1397968.1"/>
    </source>
</evidence>
<dbReference type="PANTHER" id="PTHR10693">
    <property type="entry name" value="RAS GTPASE-ACTIVATING PROTEIN-BINDING PROTEIN"/>
    <property type="match status" value="1"/>
</dbReference>
<organism evidence="6 7">
    <name type="scientific">Heracleum sosnowskyi</name>
    <dbReference type="NCBI Taxonomy" id="360622"/>
    <lineage>
        <taxon>Eukaryota</taxon>
        <taxon>Viridiplantae</taxon>
        <taxon>Streptophyta</taxon>
        <taxon>Embryophyta</taxon>
        <taxon>Tracheophyta</taxon>
        <taxon>Spermatophyta</taxon>
        <taxon>Magnoliopsida</taxon>
        <taxon>eudicotyledons</taxon>
        <taxon>Gunneridae</taxon>
        <taxon>Pentapetalae</taxon>
        <taxon>asterids</taxon>
        <taxon>campanulids</taxon>
        <taxon>Apiales</taxon>
        <taxon>Apiaceae</taxon>
        <taxon>Apioideae</taxon>
        <taxon>apioid superclade</taxon>
        <taxon>Tordylieae</taxon>
        <taxon>Tordyliinae</taxon>
        <taxon>Heracleum</taxon>
    </lineage>
</organism>
<feature type="compositionally biased region" description="Low complexity" evidence="3">
    <location>
        <begin position="343"/>
        <end position="353"/>
    </location>
</feature>
<keyword evidence="7" id="KW-1185">Reference proteome</keyword>
<dbReference type="InterPro" id="IPR012677">
    <property type="entry name" value="Nucleotide-bd_a/b_plait_sf"/>
</dbReference>
<comment type="caution">
    <text evidence="6">The sequence shown here is derived from an EMBL/GenBank/DDBJ whole genome shotgun (WGS) entry which is preliminary data.</text>
</comment>
<dbReference type="SMART" id="SM00360">
    <property type="entry name" value="RRM"/>
    <property type="match status" value="1"/>
</dbReference>
<dbReference type="Pfam" id="PF02136">
    <property type="entry name" value="NTF2"/>
    <property type="match status" value="1"/>
</dbReference>
<dbReference type="Gene3D" id="3.30.70.330">
    <property type="match status" value="1"/>
</dbReference>
<dbReference type="EMBL" id="JAUIZM010000002">
    <property type="protein sequence ID" value="KAK1397968.1"/>
    <property type="molecule type" value="Genomic_DNA"/>
</dbReference>
<dbReference type="Gene3D" id="3.10.450.50">
    <property type="match status" value="1"/>
</dbReference>
<keyword evidence="1 2" id="KW-0694">RNA-binding</keyword>
<name>A0AAD8N7Z2_9APIA</name>
<proteinExistence type="predicted"/>
<evidence type="ECO:0000259" key="5">
    <source>
        <dbReference type="PROSITE" id="PS50177"/>
    </source>
</evidence>
<dbReference type="SUPFAM" id="SSF54928">
    <property type="entry name" value="RNA-binding domain, RBD"/>
    <property type="match status" value="1"/>
</dbReference>
<reference evidence="6" key="2">
    <citation type="submission" date="2023-05" db="EMBL/GenBank/DDBJ databases">
        <authorList>
            <person name="Schelkunov M.I."/>
        </authorList>
    </citation>
    <scope>NUCLEOTIDE SEQUENCE</scope>
    <source>
        <strain evidence="6">Hsosn_3</strain>
        <tissue evidence="6">Leaf</tissue>
    </source>
</reference>
<feature type="domain" description="RRM" evidence="4">
    <location>
        <begin position="378"/>
        <end position="455"/>
    </location>
</feature>
<dbReference type="InterPro" id="IPR039539">
    <property type="entry name" value="Ras_GTPase_bind_prot"/>
</dbReference>
<dbReference type="InterPro" id="IPR002075">
    <property type="entry name" value="NTF2_dom"/>
</dbReference>
<feature type="compositionally biased region" description="Gly residues" evidence="3">
    <location>
        <begin position="484"/>
        <end position="500"/>
    </location>
</feature>
<evidence type="ECO:0000256" key="2">
    <source>
        <dbReference type="PROSITE-ProRule" id="PRU00176"/>
    </source>
</evidence>
<dbReference type="PANTHER" id="PTHR10693:SF29">
    <property type="entry name" value="GB|AAD20086.1"/>
    <property type="match status" value="1"/>
</dbReference>
<dbReference type="Pfam" id="PF00076">
    <property type="entry name" value="RRM_1"/>
    <property type="match status" value="1"/>
</dbReference>
<feature type="domain" description="NTF2" evidence="5">
    <location>
        <begin position="11"/>
        <end position="125"/>
    </location>
</feature>
<evidence type="ECO:0000259" key="4">
    <source>
        <dbReference type="PROSITE" id="PS50102"/>
    </source>
</evidence>
<dbReference type="Proteomes" id="UP001237642">
    <property type="component" value="Unassembled WGS sequence"/>
</dbReference>